<dbReference type="Pfam" id="PF01627">
    <property type="entry name" value="Hpt"/>
    <property type="match status" value="1"/>
</dbReference>
<comment type="caution">
    <text evidence="2">The sequence shown here is derived from an EMBL/GenBank/DDBJ whole genome shotgun (WGS) entry which is preliminary data.</text>
</comment>
<dbReference type="GO" id="GO:0000160">
    <property type="term" value="P:phosphorelay signal transduction system"/>
    <property type="evidence" value="ECO:0007669"/>
    <property type="project" value="InterPro"/>
</dbReference>
<dbReference type="InterPro" id="IPR008207">
    <property type="entry name" value="Sig_transdc_His_kin_Hpt_dom"/>
</dbReference>
<dbReference type="PROSITE" id="PS50894">
    <property type="entry name" value="HPT"/>
    <property type="match status" value="1"/>
</dbReference>
<accession>A0A0F9VG97</accession>
<proteinExistence type="predicted"/>
<evidence type="ECO:0000259" key="1">
    <source>
        <dbReference type="PROSITE" id="PS50894"/>
    </source>
</evidence>
<reference evidence="2" key="1">
    <citation type="journal article" date="2015" name="Nature">
        <title>Complex archaea that bridge the gap between prokaryotes and eukaryotes.</title>
        <authorList>
            <person name="Spang A."/>
            <person name="Saw J.H."/>
            <person name="Jorgensen S.L."/>
            <person name="Zaremba-Niedzwiedzka K."/>
            <person name="Martijn J."/>
            <person name="Lind A.E."/>
            <person name="van Eijk R."/>
            <person name="Schleper C."/>
            <person name="Guy L."/>
            <person name="Ettema T.J."/>
        </authorList>
    </citation>
    <scope>NUCLEOTIDE SEQUENCE</scope>
</reference>
<dbReference type="SMART" id="SM00073">
    <property type="entry name" value="HPT"/>
    <property type="match status" value="1"/>
</dbReference>
<dbReference type="InterPro" id="IPR036641">
    <property type="entry name" value="HPT_dom_sf"/>
</dbReference>
<protein>
    <recommendedName>
        <fullName evidence="1">HPt domain-containing protein</fullName>
    </recommendedName>
</protein>
<feature type="domain" description="HPt" evidence="1">
    <location>
        <begin position="20"/>
        <end position="111"/>
    </location>
</feature>
<sequence length="111" mass="12316">MSDQLPDVDPAALDALRELMEDDYPLLLETFLADAKLRLTQLREALVIEDLEAFRQAAHSFKGSCGNMGALALEQACLIAERAALEGDTSAASNSYSRIRERFIRLQAQLF</sequence>
<dbReference type="SUPFAM" id="SSF47226">
    <property type="entry name" value="Histidine-containing phosphotransfer domain, HPT domain"/>
    <property type="match status" value="1"/>
</dbReference>
<dbReference type="AlphaFoldDB" id="A0A0F9VG97"/>
<name>A0A0F9VG97_9ZZZZ</name>
<gene>
    <name evidence="2" type="ORF">LCGC14_0099910</name>
</gene>
<organism evidence="2">
    <name type="scientific">marine sediment metagenome</name>
    <dbReference type="NCBI Taxonomy" id="412755"/>
    <lineage>
        <taxon>unclassified sequences</taxon>
        <taxon>metagenomes</taxon>
        <taxon>ecological metagenomes</taxon>
    </lineage>
</organism>
<evidence type="ECO:0000313" key="2">
    <source>
        <dbReference type="EMBL" id="KKO03070.1"/>
    </source>
</evidence>
<dbReference type="Gene3D" id="1.20.120.160">
    <property type="entry name" value="HPT domain"/>
    <property type="match status" value="1"/>
</dbReference>
<dbReference type="EMBL" id="LAZR01000028">
    <property type="protein sequence ID" value="KKO03070.1"/>
    <property type="molecule type" value="Genomic_DNA"/>
</dbReference>